<evidence type="ECO:0000259" key="3">
    <source>
        <dbReference type="Pfam" id="PF25954"/>
    </source>
</evidence>
<proteinExistence type="inferred from homology"/>
<dbReference type="PANTHER" id="PTHR30469">
    <property type="entry name" value="MULTIDRUG RESISTANCE PROTEIN MDTA"/>
    <property type="match status" value="1"/>
</dbReference>
<evidence type="ECO:0000256" key="1">
    <source>
        <dbReference type="ARBA" id="ARBA00009477"/>
    </source>
</evidence>
<evidence type="ECO:0000259" key="4">
    <source>
        <dbReference type="Pfam" id="PF25973"/>
    </source>
</evidence>
<comment type="caution">
    <text evidence="6">The sequence shown here is derived from an EMBL/GenBank/DDBJ whole genome shotgun (WGS) entry which is preliminary data.</text>
</comment>
<reference evidence="6" key="1">
    <citation type="journal article" date="2020" name="mSystems">
        <title>Genome- and Community-Level Interaction Insights into Carbon Utilization and Element Cycling Functions of Hydrothermarchaeota in Hydrothermal Sediment.</title>
        <authorList>
            <person name="Zhou Z."/>
            <person name="Liu Y."/>
            <person name="Xu W."/>
            <person name="Pan J."/>
            <person name="Luo Z.H."/>
            <person name="Li M."/>
        </authorList>
    </citation>
    <scope>NUCLEOTIDE SEQUENCE [LARGE SCALE GENOMIC DNA]</scope>
    <source>
        <strain evidence="6">SpSt-479</strain>
    </source>
</reference>
<protein>
    <submittedName>
        <fullName evidence="6">Efflux RND transporter periplasmic adaptor subunit</fullName>
    </submittedName>
</protein>
<evidence type="ECO:0000313" key="6">
    <source>
        <dbReference type="EMBL" id="HFI92121.1"/>
    </source>
</evidence>
<feature type="domain" description="CusB-like beta-barrel" evidence="3">
    <location>
        <begin position="196"/>
        <end position="265"/>
    </location>
</feature>
<evidence type="ECO:0000259" key="5">
    <source>
        <dbReference type="Pfam" id="PF25989"/>
    </source>
</evidence>
<dbReference type="InterPro" id="IPR006143">
    <property type="entry name" value="RND_pump_MFP"/>
</dbReference>
<accession>A0A7V2ZLG1</accession>
<dbReference type="GO" id="GO:1990281">
    <property type="term" value="C:efflux pump complex"/>
    <property type="evidence" value="ECO:0007669"/>
    <property type="project" value="TreeGrafter"/>
</dbReference>
<dbReference type="Gene3D" id="2.40.30.170">
    <property type="match status" value="1"/>
</dbReference>
<dbReference type="InterPro" id="IPR058792">
    <property type="entry name" value="Beta-barrel_RND_2"/>
</dbReference>
<dbReference type="InterPro" id="IPR058647">
    <property type="entry name" value="BSH_CzcB-like"/>
</dbReference>
<dbReference type="GO" id="GO:0015562">
    <property type="term" value="F:efflux transmembrane transporter activity"/>
    <property type="evidence" value="ECO:0007669"/>
    <property type="project" value="TreeGrafter"/>
</dbReference>
<dbReference type="Pfam" id="PF25973">
    <property type="entry name" value="BSH_CzcB"/>
    <property type="match status" value="1"/>
</dbReference>
<sequence length="347" mass="38348">MNRIKSLLLILLSVVILTSCGKKETNNQNNEEKIIPVEVTLVKKSMIDREVELVGNLLAWKEANLAAQTTARVQKIYVDAGSRVKEGDLLFEMDDTQLAQAKIQYQVAKDNYDRLKPLYESGSISQSQFDQVKAAYETSEKTYQLLLSNTQFRAPFCGIVTAKRLNEGEVFLLAPGGVGAPTIVSLMQINPLKLLLNVSENNLKDVKLNQTVEIKSDIFPNELFKGTISRINAAINPASRTFEVEVKIPNANEKLKPGMYVRAKILTGKTEGIIVNRSAALKQLGSTAYYGFVVNNNVAKRVELTIGKEFDSMVEITSGLNEGDYLVTKGQGLLKDGSKVEIKAKTE</sequence>
<feature type="chain" id="PRO_5031128716" evidence="2">
    <location>
        <begin position="22"/>
        <end position="347"/>
    </location>
</feature>
<feature type="signal peptide" evidence="2">
    <location>
        <begin position="1"/>
        <end position="21"/>
    </location>
</feature>
<dbReference type="NCBIfam" id="TIGR01730">
    <property type="entry name" value="RND_mfp"/>
    <property type="match status" value="1"/>
</dbReference>
<keyword evidence="2" id="KW-0732">Signal</keyword>
<dbReference type="Pfam" id="PF25989">
    <property type="entry name" value="YknX_C"/>
    <property type="match status" value="1"/>
</dbReference>
<comment type="similarity">
    <text evidence="1">Belongs to the membrane fusion protein (MFP) (TC 8.A.1) family.</text>
</comment>
<organism evidence="6">
    <name type="scientific">Ignavibacterium album</name>
    <dbReference type="NCBI Taxonomy" id="591197"/>
    <lineage>
        <taxon>Bacteria</taxon>
        <taxon>Pseudomonadati</taxon>
        <taxon>Ignavibacteriota</taxon>
        <taxon>Ignavibacteria</taxon>
        <taxon>Ignavibacteriales</taxon>
        <taxon>Ignavibacteriaceae</taxon>
        <taxon>Ignavibacterium</taxon>
    </lineage>
</organism>
<dbReference type="Gene3D" id="2.40.420.20">
    <property type="match status" value="1"/>
</dbReference>
<name>A0A7V2ZLG1_9BACT</name>
<feature type="domain" description="CzcB-like barrel-sandwich hybrid" evidence="4">
    <location>
        <begin position="63"/>
        <end position="170"/>
    </location>
</feature>
<dbReference type="Gene3D" id="1.10.287.470">
    <property type="entry name" value="Helix hairpin bin"/>
    <property type="match status" value="1"/>
</dbReference>
<evidence type="ECO:0000256" key="2">
    <source>
        <dbReference type="SAM" id="SignalP"/>
    </source>
</evidence>
<dbReference type="InterPro" id="IPR058637">
    <property type="entry name" value="YknX-like_C"/>
</dbReference>
<dbReference type="AlphaFoldDB" id="A0A7V2ZLG1"/>
<gene>
    <name evidence="6" type="ORF">ENS31_11445</name>
</gene>
<dbReference type="EMBL" id="DSUJ01000010">
    <property type="protein sequence ID" value="HFI92121.1"/>
    <property type="molecule type" value="Genomic_DNA"/>
</dbReference>
<feature type="domain" description="YknX-like C-terminal permuted SH3-like" evidence="5">
    <location>
        <begin position="280"/>
        <end position="342"/>
    </location>
</feature>
<dbReference type="Gene3D" id="2.40.50.100">
    <property type="match status" value="1"/>
</dbReference>
<dbReference type="FunFam" id="2.40.30.170:FF:000010">
    <property type="entry name" value="Efflux RND transporter periplasmic adaptor subunit"/>
    <property type="match status" value="1"/>
</dbReference>
<dbReference type="Pfam" id="PF25954">
    <property type="entry name" value="Beta-barrel_RND_2"/>
    <property type="match status" value="1"/>
</dbReference>
<dbReference type="SUPFAM" id="SSF111369">
    <property type="entry name" value="HlyD-like secretion proteins"/>
    <property type="match status" value="1"/>
</dbReference>
<dbReference type="PROSITE" id="PS51257">
    <property type="entry name" value="PROKAR_LIPOPROTEIN"/>
    <property type="match status" value="1"/>
</dbReference>